<feature type="transmembrane region" description="Helical" evidence="10">
    <location>
        <begin position="105"/>
        <end position="129"/>
    </location>
</feature>
<evidence type="ECO:0000256" key="8">
    <source>
        <dbReference type="ARBA" id="ARBA00023065"/>
    </source>
</evidence>
<keyword evidence="8 10" id="KW-0406">Ion transport</keyword>
<keyword evidence="5 10" id="KW-0812">Transmembrane</keyword>
<feature type="transmembrane region" description="Helical" evidence="10">
    <location>
        <begin position="736"/>
        <end position="757"/>
    </location>
</feature>
<keyword evidence="9 10" id="KW-0472">Membrane</keyword>
<feature type="compositionally biased region" description="Basic and acidic residues" evidence="11">
    <location>
        <begin position="156"/>
        <end position="169"/>
    </location>
</feature>
<comment type="similarity">
    <text evidence="2 10">Belongs to the TrkH potassium transport family.</text>
</comment>
<dbReference type="GO" id="GO:0005886">
    <property type="term" value="C:plasma membrane"/>
    <property type="evidence" value="ECO:0007669"/>
    <property type="project" value="InterPro"/>
</dbReference>
<feature type="region of interest" description="Disordered" evidence="11">
    <location>
        <begin position="145"/>
        <end position="251"/>
    </location>
</feature>
<evidence type="ECO:0000256" key="7">
    <source>
        <dbReference type="ARBA" id="ARBA00022989"/>
    </source>
</evidence>
<feature type="transmembrane region" description="Helical" evidence="10">
    <location>
        <begin position="650"/>
        <end position="670"/>
    </location>
</feature>
<evidence type="ECO:0000256" key="9">
    <source>
        <dbReference type="ARBA" id="ARBA00023136"/>
    </source>
</evidence>
<keyword evidence="3 10" id="KW-0813">Transport</keyword>
<evidence type="ECO:0000256" key="11">
    <source>
        <dbReference type="SAM" id="MobiDB-lite"/>
    </source>
</evidence>
<evidence type="ECO:0000313" key="13">
    <source>
        <dbReference type="Proteomes" id="UP000785200"/>
    </source>
</evidence>
<feature type="transmembrane region" description="Helical" evidence="10">
    <location>
        <begin position="454"/>
        <end position="478"/>
    </location>
</feature>
<dbReference type="EMBL" id="VNKQ01000015">
    <property type="protein sequence ID" value="KAG0646446.1"/>
    <property type="molecule type" value="Genomic_DNA"/>
</dbReference>
<dbReference type="PIRSF" id="PIRSF002450">
    <property type="entry name" value="K+_transpter_TRK"/>
    <property type="match status" value="1"/>
</dbReference>
<protein>
    <recommendedName>
        <fullName evidence="10">Potassium transport protein</fullName>
    </recommendedName>
</protein>
<evidence type="ECO:0000256" key="3">
    <source>
        <dbReference type="ARBA" id="ARBA00022448"/>
    </source>
</evidence>
<dbReference type="InterPro" id="IPR004773">
    <property type="entry name" value="K/Na_transp_Trk1/HKT1"/>
</dbReference>
<organism evidence="12 13">
    <name type="scientific">Hyphodiscus hymeniophilus</name>
    <dbReference type="NCBI Taxonomy" id="353542"/>
    <lineage>
        <taxon>Eukaryota</taxon>
        <taxon>Fungi</taxon>
        <taxon>Dikarya</taxon>
        <taxon>Ascomycota</taxon>
        <taxon>Pezizomycotina</taxon>
        <taxon>Leotiomycetes</taxon>
        <taxon>Helotiales</taxon>
        <taxon>Hyphodiscaceae</taxon>
        <taxon>Hyphodiscus</taxon>
    </lineage>
</organism>
<evidence type="ECO:0000313" key="12">
    <source>
        <dbReference type="EMBL" id="KAG0646446.1"/>
    </source>
</evidence>
<keyword evidence="6 10" id="KW-0630">Potassium</keyword>
<feature type="transmembrane region" description="Helical" evidence="10">
    <location>
        <begin position="526"/>
        <end position="546"/>
    </location>
</feature>
<evidence type="ECO:0000256" key="5">
    <source>
        <dbReference type="ARBA" id="ARBA00022692"/>
    </source>
</evidence>
<reference evidence="12" key="1">
    <citation type="submission" date="2019-07" db="EMBL/GenBank/DDBJ databases">
        <title>Hyphodiscus hymeniophilus genome sequencing and assembly.</title>
        <authorList>
            <person name="Kramer G."/>
            <person name="Nodwell J."/>
        </authorList>
    </citation>
    <scope>NUCLEOTIDE SEQUENCE</scope>
    <source>
        <strain evidence="12">ATCC 34498</strain>
    </source>
</reference>
<dbReference type="NCBIfam" id="TIGR00934">
    <property type="entry name" value="2a38euk"/>
    <property type="match status" value="1"/>
</dbReference>
<dbReference type="GO" id="GO:1990573">
    <property type="term" value="P:potassium ion import across plasma membrane"/>
    <property type="evidence" value="ECO:0007669"/>
    <property type="project" value="TreeGrafter"/>
</dbReference>
<evidence type="ECO:0000256" key="6">
    <source>
        <dbReference type="ARBA" id="ARBA00022958"/>
    </source>
</evidence>
<evidence type="ECO:0000256" key="10">
    <source>
        <dbReference type="PIRNR" id="PIRNR002450"/>
    </source>
</evidence>
<name>A0A9P6VEK4_9HELO</name>
<dbReference type="PANTHER" id="PTHR31064">
    <property type="entry name" value="POTASSIUM TRANSPORT PROTEIN DDB_G0292412-RELATED"/>
    <property type="match status" value="1"/>
</dbReference>
<dbReference type="OrthoDB" id="9999863at2759"/>
<feature type="transmembrane region" description="Helical" evidence="10">
    <location>
        <begin position="712"/>
        <end position="730"/>
    </location>
</feature>
<dbReference type="GO" id="GO:0140107">
    <property type="term" value="F:high-affinity potassium ion transmembrane transporter activity"/>
    <property type="evidence" value="ECO:0007669"/>
    <property type="project" value="TreeGrafter"/>
</dbReference>
<keyword evidence="7 10" id="KW-1133">Transmembrane helix</keyword>
<feature type="compositionally biased region" description="Polar residues" evidence="11">
    <location>
        <begin position="234"/>
        <end position="244"/>
    </location>
</feature>
<comment type="subcellular location">
    <subcellularLocation>
        <location evidence="1">Membrane</location>
        <topology evidence="1">Multi-pass membrane protein</topology>
    </subcellularLocation>
</comment>
<feature type="compositionally biased region" description="Polar residues" evidence="11">
    <location>
        <begin position="178"/>
        <end position="187"/>
    </location>
</feature>
<dbReference type="InterPro" id="IPR051143">
    <property type="entry name" value="TrkH_K-transport"/>
</dbReference>
<feature type="transmembrane region" description="Helical" evidence="10">
    <location>
        <begin position="44"/>
        <end position="67"/>
    </location>
</feature>
<dbReference type="AlphaFoldDB" id="A0A9P6VEK4"/>
<dbReference type="Pfam" id="PF02386">
    <property type="entry name" value="TrkH"/>
    <property type="match status" value="1"/>
</dbReference>
<dbReference type="InterPro" id="IPR015958">
    <property type="entry name" value="Trk1_fungi"/>
</dbReference>
<keyword evidence="13" id="KW-1185">Reference proteome</keyword>
<accession>A0A9P6VEK4</accession>
<sequence>MSSAVVFIVDSAWPYVCRKMRSLGSILWREAYSLKPSWMSRHPVFNFMSIHYFYLIGWAIVGSLCLYIRGGIAYIDALFFASGAATQSGLNTVNVNNLNTWQQVVLFFMAQACNPITINTFVVFVRLYWFEKRFQHIVEEARRNRQSVARSHTKSRTVERDLGREERGVQGRNIVVMHNTTRTNVMTNDGLLREGSEDDLEKAKPPSQNEKARSSDESEQTGGGESSESGYERVNSNQTHQTQIKFADQVKRSDGLADESLRMPFQRTQEEHIAILQRQRNPDDDTVLRIPGPRDADAGVAPTALAESDDMDRVLSRPESRRDSVEVRALDSDVHTEPDRPRNITIAEPARSPIREHITEDAKAAVRVLDIFRLRKPRILHDHKNHEVSDEIHPTHSRIPTFQSIRSALSRDKEEGIPYLSWEPTIGRNSAFVDLTEEQREELGGIEYRSLKTLAAILITYSLGWTAFGLVGLLPWILKSEQLGSYVEQVGQGRVWWAFFTSSSAFTDLGFTLTPDSMISFQKSTWPLLLMSWLIVIGNTGFPIMLRITIWIMSKVLPRGSGIYEETKFLLDHPRRCFTLLFPAVATWWLFYILVGLNGLDLLFFIVLDLGDKIVTVLPVNYRILDGWFQAVSTRTAGFGVVNLADLHPAIQVSYLIMMYISVLPIAISVRRTNVYEEKSLGVYGTTSDENEDEGEPSYVGAHLRRQLSFDLWYIFAGFFIIAIAEGSRLQSNDPAFSMFAVLFEIVSAYGTVGLSLGYTNIDASFSAEFNVVAKLVIIAMQIRGRHRGLPYQLDRAIILPSEQQQKDEEDMANRGAARRRNSLSTMDRNDTVNSGQTRGDRGRSRSRKGSRASNLLGGLLHPGPTMPNEHRMAPNLFHRRNSRATFASGRDGRSVSPSHIQSAPLDGVKENGRRVEGRRQFYEEGVNPGPLDNAN</sequence>
<evidence type="ECO:0000256" key="4">
    <source>
        <dbReference type="ARBA" id="ARBA00022538"/>
    </source>
</evidence>
<dbReference type="PANTHER" id="PTHR31064:SF30">
    <property type="entry name" value="HIGH-AFFINITY POTASSIUM TRANSPORT PROTEIN-RELATED"/>
    <property type="match status" value="1"/>
</dbReference>
<evidence type="ECO:0000256" key="1">
    <source>
        <dbReference type="ARBA" id="ARBA00004141"/>
    </source>
</evidence>
<comment type="caution">
    <text evidence="12">The sequence shown here is derived from an EMBL/GenBank/DDBJ whole genome shotgun (WGS) entry which is preliminary data.</text>
</comment>
<dbReference type="Proteomes" id="UP000785200">
    <property type="component" value="Unassembled WGS sequence"/>
</dbReference>
<evidence type="ECO:0000256" key="2">
    <source>
        <dbReference type="ARBA" id="ARBA00009137"/>
    </source>
</evidence>
<keyword evidence="4 10" id="KW-0633">Potassium transport</keyword>
<proteinExistence type="inferred from homology"/>
<gene>
    <name evidence="12" type="ORF">D0Z07_7555</name>
</gene>
<dbReference type="GO" id="GO:0030007">
    <property type="term" value="P:intracellular potassium ion homeostasis"/>
    <property type="evidence" value="ECO:0007669"/>
    <property type="project" value="UniProtKB-UniRule"/>
</dbReference>
<feature type="region of interest" description="Disordered" evidence="11">
    <location>
        <begin position="887"/>
        <end position="936"/>
    </location>
</feature>
<feature type="region of interest" description="Disordered" evidence="11">
    <location>
        <begin position="803"/>
        <end position="873"/>
    </location>
</feature>
<dbReference type="InterPro" id="IPR003445">
    <property type="entry name" value="Cat_transpt"/>
</dbReference>
<feature type="compositionally biased region" description="Basic and acidic residues" evidence="11">
    <location>
        <begin position="908"/>
        <end position="923"/>
    </location>
</feature>